<evidence type="ECO:0000313" key="10">
    <source>
        <dbReference type="Proteomes" id="UP000032545"/>
    </source>
</evidence>
<protein>
    <submittedName>
        <fullName evidence="9">FMN-dependent oxidoreductase, nitrilotriacetate monooxygenase family</fullName>
    </submittedName>
</protein>
<keyword evidence="4 9" id="KW-0503">Monooxygenase</keyword>
<keyword evidence="2 6" id="KW-0288">FMN</keyword>
<feature type="binding site" evidence="6">
    <location>
        <position position="220"/>
    </location>
    <ligand>
        <name>FMN</name>
        <dbReference type="ChEBI" id="CHEBI:58210"/>
    </ligand>
</feature>
<feature type="binding site" evidence="6">
    <location>
        <position position="56"/>
    </location>
    <ligand>
        <name>FMN</name>
        <dbReference type="ChEBI" id="CHEBI:58210"/>
    </ligand>
</feature>
<proteinExistence type="inferred from homology"/>
<reference evidence="10" key="1">
    <citation type="submission" date="2015-02" db="EMBL/GenBank/DDBJ databases">
        <title>Draft Genome of Frankia sp. CpI1-S.</title>
        <authorList>
            <person name="Oshone R.T."/>
            <person name="Ngom M."/>
            <person name="Ghodhbane-Gtari F."/>
            <person name="Gtari M."/>
            <person name="Morris K."/>
            <person name="Thomas K."/>
            <person name="Sen A."/>
            <person name="Tisa L.S."/>
        </authorList>
    </citation>
    <scope>NUCLEOTIDE SEQUENCE [LARGE SCALE GENOMIC DNA]</scope>
    <source>
        <strain evidence="10">CpI1-S</strain>
    </source>
</reference>
<dbReference type="PANTHER" id="PTHR30011">
    <property type="entry name" value="ALKANESULFONATE MONOOXYGENASE-RELATED"/>
    <property type="match status" value="1"/>
</dbReference>
<dbReference type="Proteomes" id="UP000032545">
    <property type="component" value="Unassembled WGS sequence"/>
</dbReference>
<dbReference type="PANTHER" id="PTHR30011:SF16">
    <property type="entry name" value="C2H2 FINGER DOMAIN TRANSCRIPTION FACTOR (EUROFUNG)-RELATED"/>
    <property type="match status" value="1"/>
</dbReference>
<reference evidence="9 10" key="2">
    <citation type="journal article" date="2016" name="Genome Announc.">
        <title>Permanent Draft Genome Sequences for Two Variants of Frankia sp. Strain CpI1, the First Frankia Strain Isolated from Root Nodules of Comptonia peregrina.</title>
        <authorList>
            <person name="Oshone R."/>
            <person name="Hurst S.G.IV."/>
            <person name="Abebe-Akele F."/>
            <person name="Simpson S."/>
            <person name="Morris K."/>
            <person name="Thomas W.K."/>
            <person name="Tisa L.S."/>
        </authorList>
    </citation>
    <scope>NUCLEOTIDE SEQUENCE [LARGE SCALE GENOMIC DNA]</scope>
    <source>
        <strain evidence="10">CpI1-S</strain>
    </source>
</reference>
<feature type="binding site" evidence="6">
    <location>
        <position position="148"/>
    </location>
    <ligand>
        <name>FMN</name>
        <dbReference type="ChEBI" id="CHEBI:58210"/>
    </ligand>
</feature>
<dbReference type="GO" id="GO:0004497">
    <property type="term" value="F:monooxygenase activity"/>
    <property type="evidence" value="ECO:0007669"/>
    <property type="project" value="UniProtKB-KW"/>
</dbReference>
<dbReference type="Gene3D" id="3.20.20.30">
    <property type="entry name" value="Luciferase-like domain"/>
    <property type="match status" value="1"/>
</dbReference>
<keyword evidence="10" id="KW-1185">Reference proteome</keyword>
<sequence length="455" mass="49767">MTRQVRLCLNLQATGRHDAAWKTLPPTSDWIAGIDYYTEIARLAERARFDAIFIADRLGSLDAASYRRPWRGTDPTVLLAALARETEHIGLVSTNPAIHGNPFLLARSIATLDHVSKGRAGWNIITSQEDVTRSALGVDEILEPQARYRKAEEFIAAVDALWASLPEEAVVADAEADLYIDARRTRPVDVAGEFYRTSGVLPLPGGYQGRRPVLFQAGASRQSKELGARWADALFTSQRLPELSREFSAEVKGLAAKNGRDPDDLLVLPGLFTVLGATEAAARERKRELDELLAVGPLVELLTAQLEFDVSGLDLDAQLPYSELAARAAAPAVTARRDQLVAEARRRGLTIRQLLFHNLSGGQRMIVGTPEQVADDIVEWVDTRASDGFVINIDVQPAGFVEFIDGVVTELQDRGRFRREYAHDTLRDNLGISGAARGAAATGESSDPVRDGGRR</sequence>
<comment type="similarity">
    <text evidence="5">Belongs to the NtaA/SnaA/DszA monooxygenase family.</text>
</comment>
<evidence type="ECO:0000256" key="4">
    <source>
        <dbReference type="ARBA" id="ARBA00023033"/>
    </source>
</evidence>
<evidence type="ECO:0000313" key="9">
    <source>
        <dbReference type="EMBL" id="KJE22381.1"/>
    </source>
</evidence>
<evidence type="ECO:0000256" key="5">
    <source>
        <dbReference type="ARBA" id="ARBA00033748"/>
    </source>
</evidence>
<dbReference type="AlphaFoldDB" id="A0A0D8BDW9"/>
<name>A0A0D8BDW9_9ACTN</name>
<dbReference type="GO" id="GO:0016705">
    <property type="term" value="F:oxidoreductase activity, acting on paired donors, with incorporation or reduction of molecular oxygen"/>
    <property type="evidence" value="ECO:0007669"/>
    <property type="project" value="InterPro"/>
</dbReference>
<dbReference type="SUPFAM" id="SSF51679">
    <property type="entry name" value="Bacterial luciferase-like"/>
    <property type="match status" value="1"/>
</dbReference>
<evidence type="ECO:0000256" key="1">
    <source>
        <dbReference type="ARBA" id="ARBA00022630"/>
    </source>
</evidence>
<accession>A0A0D8BDW9</accession>
<feature type="binding site" evidence="6">
    <location>
        <position position="94"/>
    </location>
    <ligand>
        <name>FMN</name>
        <dbReference type="ChEBI" id="CHEBI:58210"/>
    </ligand>
</feature>
<gene>
    <name evidence="9" type="ORF">FF36_03253</name>
</gene>
<dbReference type="InterPro" id="IPR016215">
    <property type="entry name" value="NTA_MOA"/>
</dbReference>
<dbReference type="EMBL" id="JYFN01000024">
    <property type="protein sequence ID" value="KJE22381.1"/>
    <property type="molecule type" value="Genomic_DNA"/>
</dbReference>
<evidence type="ECO:0000256" key="6">
    <source>
        <dbReference type="PIRSR" id="PIRSR000337-1"/>
    </source>
</evidence>
<organism evidence="9 10">
    <name type="scientific">Frankia torreyi</name>
    <dbReference type="NCBI Taxonomy" id="1856"/>
    <lineage>
        <taxon>Bacteria</taxon>
        <taxon>Bacillati</taxon>
        <taxon>Actinomycetota</taxon>
        <taxon>Actinomycetes</taxon>
        <taxon>Frankiales</taxon>
        <taxon>Frankiaceae</taxon>
        <taxon>Frankia</taxon>
    </lineage>
</organism>
<keyword evidence="1 6" id="KW-0285">Flavoprotein</keyword>
<dbReference type="OrthoDB" id="3265338at2"/>
<keyword evidence="3" id="KW-0560">Oxidoreductase</keyword>
<evidence type="ECO:0000259" key="8">
    <source>
        <dbReference type="Pfam" id="PF00296"/>
    </source>
</evidence>
<dbReference type="RefSeq" id="WP_044885864.1">
    <property type="nucleotide sequence ID" value="NZ_JYFN01000024.1"/>
</dbReference>
<dbReference type="PATRIC" id="fig|1502723.3.peg.2667"/>
<evidence type="ECO:0000256" key="7">
    <source>
        <dbReference type="SAM" id="MobiDB-lite"/>
    </source>
</evidence>
<dbReference type="Pfam" id="PF00296">
    <property type="entry name" value="Bac_luciferase"/>
    <property type="match status" value="1"/>
</dbReference>
<dbReference type="NCBIfam" id="TIGR03860">
    <property type="entry name" value="FMN_nitrolo"/>
    <property type="match status" value="1"/>
</dbReference>
<feature type="region of interest" description="Disordered" evidence="7">
    <location>
        <begin position="436"/>
        <end position="455"/>
    </location>
</feature>
<dbReference type="InterPro" id="IPR051260">
    <property type="entry name" value="Diverse_substr_monoxygenases"/>
</dbReference>
<evidence type="ECO:0000256" key="3">
    <source>
        <dbReference type="ARBA" id="ARBA00023002"/>
    </source>
</evidence>
<evidence type="ECO:0000256" key="2">
    <source>
        <dbReference type="ARBA" id="ARBA00022643"/>
    </source>
</evidence>
<comment type="caution">
    <text evidence="9">The sequence shown here is derived from an EMBL/GenBank/DDBJ whole genome shotgun (WGS) entry which is preliminary data.</text>
</comment>
<feature type="domain" description="Luciferase-like" evidence="8">
    <location>
        <begin position="32"/>
        <end position="385"/>
    </location>
</feature>
<dbReference type="PIRSF" id="PIRSF000337">
    <property type="entry name" value="NTA_MOA"/>
    <property type="match status" value="1"/>
</dbReference>
<dbReference type="InterPro" id="IPR036661">
    <property type="entry name" value="Luciferase-like_sf"/>
</dbReference>
<dbReference type="InterPro" id="IPR011251">
    <property type="entry name" value="Luciferase-like_dom"/>
</dbReference>